<gene>
    <name evidence="3" type="ORF">C1631_021365</name>
</gene>
<feature type="chain" id="PRO_5016370417" evidence="1">
    <location>
        <begin position="20"/>
        <end position="1242"/>
    </location>
</feature>
<evidence type="ECO:0000256" key="1">
    <source>
        <dbReference type="SAM" id="SignalP"/>
    </source>
</evidence>
<dbReference type="OrthoDB" id="2972467at2"/>
<organism evidence="3 4">
    <name type="scientific">Chryseobacterium phosphatilyticum</name>
    <dbReference type="NCBI Taxonomy" id="475075"/>
    <lineage>
        <taxon>Bacteria</taxon>
        <taxon>Pseudomonadati</taxon>
        <taxon>Bacteroidota</taxon>
        <taxon>Flavobacteriia</taxon>
        <taxon>Flavobacteriales</taxon>
        <taxon>Weeksellaceae</taxon>
        <taxon>Chryseobacterium group</taxon>
        <taxon>Chryseobacterium</taxon>
    </lineage>
</organism>
<dbReference type="Proteomes" id="UP000236594">
    <property type="component" value="Unassembled WGS sequence"/>
</dbReference>
<evidence type="ECO:0000259" key="2">
    <source>
        <dbReference type="Pfam" id="PF20041"/>
    </source>
</evidence>
<dbReference type="PANTHER" id="PTHR32305">
    <property type="match status" value="1"/>
</dbReference>
<dbReference type="Gene3D" id="2.180.10.10">
    <property type="entry name" value="RHS repeat-associated core"/>
    <property type="match status" value="1"/>
</dbReference>
<proteinExistence type="predicted"/>
<keyword evidence="4" id="KW-1185">Reference proteome</keyword>
<evidence type="ECO:0000313" key="3">
    <source>
        <dbReference type="EMBL" id="PWN63536.1"/>
    </source>
</evidence>
<dbReference type="InterPro" id="IPR022385">
    <property type="entry name" value="Rhs_assc_core"/>
</dbReference>
<dbReference type="Pfam" id="PF20041">
    <property type="entry name" value="DUF6443"/>
    <property type="match status" value="1"/>
</dbReference>
<dbReference type="AlphaFoldDB" id="A0A316WSU4"/>
<name>A0A316WSU4_9FLAO</name>
<sequence length="1242" mass="137161">MKKIISGFSLLFVAGISFAQTNLSTNENYVYSKTCMDGDCNKKSESVQYFDGLGRPIQSVAIKATPLGRDVVLPVEYDAKGRQAKNYFPVPQNGSQNGALYADPLANAPSAGYGNEKIYTEKKYDVLFAGRVNQVVPAGNTWSQKPVNIGYGTNNDNEVRKYTVTTSWVDGRTETTIAQPVFYSANQLGKNTVTDPDGNMSMEFKNGKGETILVRKNDGSRNADTYYLYNEYGQLTYVIPPLAVSTAAPDQTILDNLCYQYRYDGLGRLVEKKVPGKGWEYMIYDQQDRLVATQDANLRQKGQWLYTKYDQFGRVAITGISTGSARATEQYLADLQGSNNVTRIPTVMFNRQGMDVYYGNPEGSYPKSPTWVALLSINYYDTYPAYSFNPPFPSSVLGKPVISDTGNAPVNTKAMPTLSLVKNIEDDNWTKNYAYYDAKGRLISTYAINHLGGYTRTETELDFAGVTQQSKVYHKRLNTDTEKVIAQSFDFDNQNRVIRHRHQVDSKPVEILSENTYNELSQITNKKVGNGLESMDYQYDIRGALIKINDPAALGNKLFGYELKYQNPAYTNIAPGKSNGNISEIDWKSASDGVLKRYSYTYDALNRLKDAVYTEPNTTNPYNNYYNEYATYDLNGNIKTLKRNAFPVTGTTATQVDDLVYQYTGNRLDKVIENALNDTGYEGGNNTIDYDLNGNMINMKDKGIQTIGYNVLDLQNQLSISVTNAAGKVSTTNINHIYGAGGTKLRKTSVQQAYMGLPRIQTTDYLDGFQYTNIDDGQGCLTCKTESAYEEQAYRKVIGPVIPGGPKWTLDFIPTAEGFYSFTENRYIYQYKDHLGNVRVSFARNSAGAPEITGTNNYYPFGLNHIGGGKSPFSNYHSYKFGGKELQETGMYDFGARMYMPDLGRWGVIDPMAEAMRRYSPYNYAFNNPISFIDPDGMAPMHQFAMISDARPDTTSGWTNPGWLGRGTSDGINYGATLGSGGGGSVYESEYGTVYTGSEARDAFSALISGGDPTPRPKNKKTNFLQRIGNFFSGLVGKGNAAIAATLHRTIEVGEAARLTTAEYYIGARAGIGIAGASIGAATLGAILMPTMMKDAEYNWTRDLPLDVPITTGDINRNSILLYRGVSSKAKGSMYFEAMQGVAIPGGFRQVATTFGPHRDMELHAGGDNLSIWTSWTSDINVARDFATGNAFYTNGVPGIIMSKTFTTGQAVPNPFTSSESEWLVPGVTYGAKVQYVLPRSK</sequence>
<dbReference type="InterPro" id="IPR045619">
    <property type="entry name" value="DUF6443"/>
</dbReference>
<dbReference type="EMBL" id="PPED02000007">
    <property type="protein sequence ID" value="PWN63536.1"/>
    <property type="molecule type" value="Genomic_DNA"/>
</dbReference>
<reference evidence="3 4" key="1">
    <citation type="submission" date="2018-04" db="EMBL/GenBank/DDBJ databases">
        <title>Draft Genome Sequence of Phosphate-Solubilizing Chryseobacterium sp. ISE14 that is a Biocontrol and Plant Growth-Promoting Rhizobacterium Isolated from Cucumber.</title>
        <authorList>
            <person name="Jeong J.-J."/>
            <person name="Sang M.K."/>
            <person name="Choi I.-G."/>
            <person name="Kim K.D."/>
        </authorList>
    </citation>
    <scope>NUCLEOTIDE SEQUENCE [LARGE SCALE GENOMIC DNA]</scope>
    <source>
        <strain evidence="3 4">ISE14</strain>
    </source>
</reference>
<dbReference type="PANTHER" id="PTHR32305:SF15">
    <property type="entry name" value="PROTEIN RHSA-RELATED"/>
    <property type="match status" value="1"/>
</dbReference>
<dbReference type="InterPro" id="IPR050708">
    <property type="entry name" value="T6SS_VgrG/RHS"/>
</dbReference>
<dbReference type="RefSeq" id="WP_109714108.1">
    <property type="nucleotide sequence ID" value="NZ_PPED02000007.1"/>
</dbReference>
<keyword evidence="1" id="KW-0732">Signal</keyword>
<accession>A0A316WSU4</accession>
<dbReference type="NCBIfam" id="TIGR03696">
    <property type="entry name" value="Rhs_assc_core"/>
    <property type="match status" value="1"/>
</dbReference>
<feature type="signal peptide" evidence="1">
    <location>
        <begin position="1"/>
        <end position="19"/>
    </location>
</feature>
<comment type="caution">
    <text evidence="3">The sequence shown here is derived from an EMBL/GenBank/DDBJ whole genome shotgun (WGS) entry which is preliminary data.</text>
</comment>
<protein>
    <submittedName>
        <fullName evidence="3">Sugar-binding protein</fullName>
    </submittedName>
</protein>
<feature type="domain" description="DUF6443" evidence="2">
    <location>
        <begin position="33"/>
        <end position="147"/>
    </location>
</feature>
<evidence type="ECO:0000313" key="4">
    <source>
        <dbReference type="Proteomes" id="UP000236594"/>
    </source>
</evidence>